<reference evidence="6" key="1">
    <citation type="submission" date="2024-04" db="EMBL/GenBank/DDBJ databases">
        <authorList>
            <consortium name="Molecular Ecology Group"/>
        </authorList>
    </citation>
    <scope>NUCLEOTIDE SEQUENCE</scope>
</reference>
<feature type="domain" description="SH3" evidence="5">
    <location>
        <begin position="778"/>
        <end position="837"/>
    </location>
</feature>
<dbReference type="Pfam" id="PF14604">
    <property type="entry name" value="SH3_9"/>
    <property type="match status" value="1"/>
</dbReference>
<dbReference type="SUPFAM" id="SSF50044">
    <property type="entry name" value="SH3-domain"/>
    <property type="match status" value="3"/>
</dbReference>
<feature type="compositionally biased region" description="Polar residues" evidence="4">
    <location>
        <begin position="495"/>
        <end position="507"/>
    </location>
</feature>
<dbReference type="InterPro" id="IPR001452">
    <property type="entry name" value="SH3_domain"/>
</dbReference>
<dbReference type="Pfam" id="PF00018">
    <property type="entry name" value="SH3_1"/>
    <property type="match status" value="1"/>
</dbReference>
<dbReference type="CDD" id="cd11781">
    <property type="entry name" value="SH3_Sorbs_1"/>
    <property type="match status" value="1"/>
</dbReference>
<evidence type="ECO:0000256" key="2">
    <source>
        <dbReference type="ARBA" id="ARBA00022737"/>
    </source>
</evidence>
<feature type="compositionally biased region" description="Low complexity" evidence="4">
    <location>
        <begin position="238"/>
        <end position="247"/>
    </location>
</feature>
<dbReference type="CDD" id="cd11780">
    <property type="entry name" value="SH3_Sorbs_3"/>
    <property type="match status" value="1"/>
</dbReference>
<feature type="region of interest" description="Disordered" evidence="4">
    <location>
        <begin position="199"/>
        <end position="267"/>
    </location>
</feature>
<evidence type="ECO:0000256" key="1">
    <source>
        <dbReference type="ARBA" id="ARBA00022443"/>
    </source>
</evidence>
<sequence>MNKTGSRTMLPRVADLERSVQWTSLASDIDDLERRRVDDRRPVIRTIERHAYQRGSMPEVQRVCTVRFRDDDRDALSQRDPDNSYLRESENSRWSWKPRTDFEREYFYKDYKDYYCGDSGARFEPAVYEISPGDRSHPREKEEEEARHSYGSPTVPRSSSSSTRHPAGLEKEHFSDSRDRLHEIFAHNRYLRRQFFASSGNSRRDCNGSQGSRNLGRSNRSEASRRCTGFGSTETLASQSNQSSMSSINDRKSRTQTTRTPEEEEEEYDALVEFARRNNVVPRRKLNGDVRRDGKVLVNILPGSEIRRVDVKNVPTVNLGVANNGHVASPSVKVARNRSTRDNRGTLDNLAAWIRKRNLPEYIFGGDPRIESRRDGTSLPSRCDGNGYHQFTRDDSERNGWNRLSRNEIPVDRVSASVAFRNDGGIRKDLCKSLPNLTVQRRNLEAPLYVARTVNVPESDDYDIDSHIARSGHGSGKCRGQRSGRRCEGRARSISRGQSISDATTVSPIERLTPRSKMTRVPPPPPLDLSMVNEQCERIEAAERRYLNDYRVDVAILRSHEEDLAKDQLTEKSAEKERRDRIENGDPPRNRQSRGREDDGRRSSCLRKSADALGSSPQLVDDRKSFASDSRMTVDSVGTHRRPIDPDASPLFDQTSPIGGLHAAGSTLPSTVYGPIPYKSPRRYVEGEVTIHYRSPVRTEAKEPLSEEELARRSAENMRRVYQEERRRKYLQELHDIDSRRHTDNFIPSQKSPIPLNRYDDFVDDLSQRSRSQDQTPEPRLVARALYNFVGQSSRELTFRRGDIIFVRRQVDKNWYEGEYNAMIGLFPSNYVEILPYDGTMRTTPKKAHEGQARAKFNFIAQTNLELSLAKGELVVLTRRVDENWYEGRIGNRKGIFPISYVEVIVEPGYRSETPIQNKPVASPAAHSLLANGSSGGKLSMGPHHYVPSIPVNINTTQPHYNSLPRMGGSKLHISQLSETLHIDTHSEPIPYRALYNYKPQNDDELELKEGDTVYVMEKCDDGWYVGSSQRTGYFGTFPGNYVERL</sequence>
<dbReference type="CDD" id="cd11782">
    <property type="entry name" value="SH3_Sorbs_2"/>
    <property type="match status" value="1"/>
</dbReference>
<dbReference type="PANTHER" id="PTHR14167:SF116">
    <property type="entry name" value="CAP, ISOFORM AC"/>
    <property type="match status" value="1"/>
</dbReference>
<gene>
    <name evidence="6" type="ORF">LPLAT_LOCUS4891</name>
</gene>
<feature type="domain" description="SH3" evidence="5">
    <location>
        <begin position="987"/>
        <end position="1046"/>
    </location>
</feature>
<proteinExistence type="predicted"/>
<evidence type="ECO:0000256" key="3">
    <source>
        <dbReference type="PROSITE-ProRule" id="PRU00192"/>
    </source>
</evidence>
<dbReference type="Pfam" id="PF07653">
    <property type="entry name" value="SH3_2"/>
    <property type="match status" value="1"/>
</dbReference>
<feature type="region of interest" description="Disordered" evidence="4">
    <location>
        <begin position="128"/>
        <end position="176"/>
    </location>
</feature>
<accession>A0AAV2NG65</accession>
<evidence type="ECO:0000256" key="4">
    <source>
        <dbReference type="SAM" id="MobiDB-lite"/>
    </source>
</evidence>
<dbReference type="AlphaFoldDB" id="A0AAV2NG65"/>
<feature type="compositionally biased region" description="Basic and acidic residues" evidence="4">
    <location>
        <begin position="167"/>
        <end position="176"/>
    </location>
</feature>
<keyword evidence="7" id="KW-1185">Reference proteome</keyword>
<dbReference type="InterPro" id="IPR050384">
    <property type="entry name" value="Endophilin_SH3RF"/>
</dbReference>
<evidence type="ECO:0000313" key="6">
    <source>
        <dbReference type="EMBL" id="CAL1679162.1"/>
    </source>
</evidence>
<dbReference type="Proteomes" id="UP001497644">
    <property type="component" value="Chromosome 15"/>
</dbReference>
<dbReference type="FunFam" id="2.30.30.40:FF:000001">
    <property type="entry name" value="Sorbin and SH3 domain-containing protein 1 isoform 2"/>
    <property type="match status" value="1"/>
</dbReference>
<feature type="region of interest" description="Disordered" evidence="4">
    <location>
        <begin position="467"/>
        <end position="530"/>
    </location>
</feature>
<feature type="compositionally biased region" description="Basic and acidic residues" evidence="4">
    <location>
        <begin position="132"/>
        <end position="148"/>
    </location>
</feature>
<keyword evidence="1 3" id="KW-0728">SH3 domain</keyword>
<feature type="compositionally biased region" description="Basic and acidic residues" evidence="4">
    <location>
        <begin position="567"/>
        <end position="602"/>
    </location>
</feature>
<evidence type="ECO:0000313" key="7">
    <source>
        <dbReference type="Proteomes" id="UP001497644"/>
    </source>
</evidence>
<feature type="domain" description="SH3" evidence="5">
    <location>
        <begin position="848"/>
        <end position="907"/>
    </location>
</feature>
<dbReference type="PANTHER" id="PTHR14167">
    <property type="entry name" value="SH3 DOMAIN-CONTAINING"/>
    <property type="match status" value="1"/>
</dbReference>
<feature type="region of interest" description="Disordered" evidence="4">
    <location>
        <begin position="567"/>
        <end position="649"/>
    </location>
</feature>
<dbReference type="EMBL" id="OZ034838">
    <property type="protein sequence ID" value="CAL1679162.1"/>
    <property type="molecule type" value="Genomic_DNA"/>
</dbReference>
<keyword evidence="2" id="KW-0677">Repeat</keyword>
<dbReference type="PROSITE" id="PS50002">
    <property type="entry name" value="SH3"/>
    <property type="match status" value="3"/>
</dbReference>
<evidence type="ECO:0000259" key="5">
    <source>
        <dbReference type="PROSITE" id="PS50002"/>
    </source>
</evidence>
<dbReference type="PRINTS" id="PR00452">
    <property type="entry name" value="SH3DOMAIN"/>
</dbReference>
<name>A0AAV2NG65_9HYME</name>
<dbReference type="SMART" id="SM00326">
    <property type="entry name" value="SH3"/>
    <property type="match status" value="3"/>
</dbReference>
<feature type="compositionally biased region" description="Low complexity" evidence="4">
    <location>
        <begin position="152"/>
        <end position="164"/>
    </location>
</feature>
<organism evidence="6 7">
    <name type="scientific">Lasius platythorax</name>
    <dbReference type="NCBI Taxonomy" id="488582"/>
    <lineage>
        <taxon>Eukaryota</taxon>
        <taxon>Metazoa</taxon>
        <taxon>Ecdysozoa</taxon>
        <taxon>Arthropoda</taxon>
        <taxon>Hexapoda</taxon>
        <taxon>Insecta</taxon>
        <taxon>Pterygota</taxon>
        <taxon>Neoptera</taxon>
        <taxon>Endopterygota</taxon>
        <taxon>Hymenoptera</taxon>
        <taxon>Apocrita</taxon>
        <taxon>Aculeata</taxon>
        <taxon>Formicoidea</taxon>
        <taxon>Formicidae</taxon>
        <taxon>Formicinae</taxon>
        <taxon>Lasius</taxon>
        <taxon>Lasius</taxon>
    </lineage>
</organism>
<feature type="compositionally biased region" description="Polar residues" evidence="4">
    <location>
        <begin position="199"/>
        <end position="218"/>
    </location>
</feature>
<dbReference type="Gene3D" id="2.30.30.40">
    <property type="entry name" value="SH3 Domains"/>
    <property type="match status" value="3"/>
</dbReference>
<protein>
    <recommendedName>
        <fullName evidence="5">SH3 domain-containing protein</fullName>
    </recommendedName>
</protein>
<dbReference type="InterPro" id="IPR036028">
    <property type="entry name" value="SH3-like_dom_sf"/>
</dbReference>